<dbReference type="EMBL" id="UINC01015410">
    <property type="protein sequence ID" value="SVA64916.1"/>
    <property type="molecule type" value="Genomic_DNA"/>
</dbReference>
<reference evidence="1" key="1">
    <citation type="submission" date="2018-05" db="EMBL/GenBank/DDBJ databases">
        <authorList>
            <person name="Lanie J.A."/>
            <person name="Ng W.-L."/>
            <person name="Kazmierczak K.M."/>
            <person name="Andrzejewski T.M."/>
            <person name="Davidsen T.M."/>
            <person name="Wayne K.J."/>
            <person name="Tettelin H."/>
            <person name="Glass J.I."/>
            <person name="Rusch D."/>
            <person name="Podicherti R."/>
            <person name="Tsui H.-C.T."/>
            <person name="Winkler M.E."/>
        </authorList>
    </citation>
    <scope>NUCLEOTIDE SEQUENCE</scope>
</reference>
<proteinExistence type="predicted"/>
<evidence type="ECO:0000313" key="1">
    <source>
        <dbReference type="EMBL" id="SVA64916.1"/>
    </source>
</evidence>
<name>A0A381XJI7_9ZZZZ</name>
<accession>A0A381XJI7</accession>
<sequence>MKSCRIRAEKFFWKSFSGIVLLLFLFASQTQAQTTVPETNSKSRVVIAPYAQAVPNNSYTFISVNHPSLDSALTQIGVGLEVVAMSTEIDTAAGRAVIFTIDAGETHRIFVANNTHSTITSSIKDSRTHLISTQDSAQFGSIRAVGINEDPTTATTVNGINKFDNLSQLDFWGVVYVESSGTGFPMEFIGDAQDSTIGRNFHPSILGGVSGKSTGVARGVN</sequence>
<organism evidence="1">
    <name type="scientific">marine metagenome</name>
    <dbReference type="NCBI Taxonomy" id="408172"/>
    <lineage>
        <taxon>unclassified sequences</taxon>
        <taxon>metagenomes</taxon>
        <taxon>ecological metagenomes</taxon>
    </lineage>
</organism>
<dbReference type="AlphaFoldDB" id="A0A381XJI7"/>
<protein>
    <submittedName>
        <fullName evidence="1">Uncharacterized protein</fullName>
    </submittedName>
</protein>
<gene>
    <name evidence="1" type="ORF">METZ01_LOCUS117770</name>
</gene>